<evidence type="ECO:0000313" key="2">
    <source>
        <dbReference type="EMBL" id="MCI24706.1"/>
    </source>
</evidence>
<name>A0A392QME7_9FABA</name>
<accession>A0A392QME7</accession>
<reference evidence="2 3" key="1">
    <citation type="journal article" date="2018" name="Front. Plant Sci.">
        <title>Red Clover (Trifolium pratense) and Zigzag Clover (T. medium) - A Picture of Genomic Similarities and Differences.</title>
        <authorList>
            <person name="Dluhosova J."/>
            <person name="Istvanek J."/>
            <person name="Nedelnik J."/>
            <person name="Repkova J."/>
        </authorList>
    </citation>
    <scope>NUCLEOTIDE SEQUENCE [LARGE SCALE GENOMIC DNA]</scope>
    <source>
        <strain evidence="3">cv. 10/8</strain>
        <tissue evidence="2">Leaf</tissue>
    </source>
</reference>
<feature type="compositionally biased region" description="Low complexity" evidence="1">
    <location>
        <begin position="30"/>
        <end position="43"/>
    </location>
</feature>
<evidence type="ECO:0000256" key="1">
    <source>
        <dbReference type="SAM" id="MobiDB-lite"/>
    </source>
</evidence>
<protein>
    <submittedName>
        <fullName evidence="2">Uncharacterized protein</fullName>
    </submittedName>
</protein>
<proteinExistence type="predicted"/>
<evidence type="ECO:0000313" key="3">
    <source>
        <dbReference type="Proteomes" id="UP000265520"/>
    </source>
</evidence>
<keyword evidence="3" id="KW-1185">Reference proteome</keyword>
<comment type="caution">
    <text evidence="2">The sequence shown here is derived from an EMBL/GenBank/DDBJ whole genome shotgun (WGS) entry which is preliminary data.</text>
</comment>
<organism evidence="2 3">
    <name type="scientific">Trifolium medium</name>
    <dbReference type="NCBI Taxonomy" id="97028"/>
    <lineage>
        <taxon>Eukaryota</taxon>
        <taxon>Viridiplantae</taxon>
        <taxon>Streptophyta</taxon>
        <taxon>Embryophyta</taxon>
        <taxon>Tracheophyta</taxon>
        <taxon>Spermatophyta</taxon>
        <taxon>Magnoliopsida</taxon>
        <taxon>eudicotyledons</taxon>
        <taxon>Gunneridae</taxon>
        <taxon>Pentapetalae</taxon>
        <taxon>rosids</taxon>
        <taxon>fabids</taxon>
        <taxon>Fabales</taxon>
        <taxon>Fabaceae</taxon>
        <taxon>Papilionoideae</taxon>
        <taxon>50 kb inversion clade</taxon>
        <taxon>NPAAA clade</taxon>
        <taxon>Hologalegina</taxon>
        <taxon>IRL clade</taxon>
        <taxon>Trifolieae</taxon>
        <taxon>Trifolium</taxon>
    </lineage>
</organism>
<dbReference type="EMBL" id="LXQA010143113">
    <property type="protein sequence ID" value="MCI24706.1"/>
    <property type="molecule type" value="Genomic_DNA"/>
</dbReference>
<sequence length="72" mass="7952">MSLSNSDSDGVLSMDIVKSSILNEEMRRMSPNSSSQSEVLVSRSRGETRTDIQWLNYVMKIITACSHGTLGN</sequence>
<feature type="region of interest" description="Disordered" evidence="1">
    <location>
        <begin position="23"/>
        <end position="45"/>
    </location>
</feature>
<dbReference type="AlphaFoldDB" id="A0A392QME7"/>
<dbReference type="Proteomes" id="UP000265520">
    <property type="component" value="Unassembled WGS sequence"/>
</dbReference>